<sequence>MNTLVIYTYPNHKSLNYAFLQKVMEGSNENPNIKELQLLDLYEEGFDPLLKFNEHKRRRDMYCDPKLEKYRNQITWADKIVFIYPIWWGRPPAMLLGYIDQLFAANFAYRDKKGLIPEGLLKGKSVVCVSTMKGPTNYIFVWLNNAHKILMKRALFSFVGIKKVKFFEFGNMENVNGKQIKKLNKIYRYFKKVKD</sequence>
<dbReference type="AlphaFoldDB" id="A0A544TEU6"/>
<gene>
    <name evidence="4" type="ORF">FG382_04395</name>
</gene>
<dbReference type="RefSeq" id="WP_142537679.1">
    <property type="nucleotide sequence ID" value="NZ_BMIE01000001.1"/>
</dbReference>
<organism evidence="4 5">
    <name type="scientific">Psychrobacillus lasiicapitis</name>
    <dbReference type="NCBI Taxonomy" id="1636719"/>
    <lineage>
        <taxon>Bacteria</taxon>
        <taxon>Bacillati</taxon>
        <taxon>Bacillota</taxon>
        <taxon>Bacilli</taxon>
        <taxon>Bacillales</taxon>
        <taxon>Bacillaceae</taxon>
        <taxon>Psychrobacillus</taxon>
    </lineage>
</organism>
<evidence type="ECO:0000256" key="2">
    <source>
        <dbReference type="ARBA" id="ARBA00023002"/>
    </source>
</evidence>
<evidence type="ECO:0000313" key="4">
    <source>
        <dbReference type="EMBL" id="TQR15960.1"/>
    </source>
</evidence>
<dbReference type="EMBL" id="VDGH01000002">
    <property type="protein sequence ID" value="TQR15960.1"/>
    <property type="molecule type" value="Genomic_DNA"/>
</dbReference>
<dbReference type="GO" id="GO:0003955">
    <property type="term" value="F:NAD(P)H dehydrogenase (quinone) activity"/>
    <property type="evidence" value="ECO:0007669"/>
    <property type="project" value="TreeGrafter"/>
</dbReference>
<reference evidence="4 5" key="1">
    <citation type="submission" date="2019-05" db="EMBL/GenBank/DDBJ databases">
        <title>Psychrobacillus vulpis sp. nov., a new species isolated from feces of a red fox that inhabits in The Tablas de Daimiel Natural Park, Albacete, Spain.</title>
        <authorList>
            <person name="Rodriguez M."/>
            <person name="Reina J.C."/>
            <person name="Bejar V."/>
            <person name="Llamas I."/>
        </authorList>
    </citation>
    <scope>NUCLEOTIDE SEQUENCE [LARGE SCALE GENOMIC DNA]</scope>
    <source>
        <strain evidence="4 5">NEAU-3TGS17</strain>
    </source>
</reference>
<evidence type="ECO:0000256" key="1">
    <source>
        <dbReference type="ARBA" id="ARBA00006252"/>
    </source>
</evidence>
<accession>A0A544TEU6</accession>
<evidence type="ECO:0000313" key="5">
    <source>
        <dbReference type="Proteomes" id="UP000317316"/>
    </source>
</evidence>
<dbReference type="InterPro" id="IPR029039">
    <property type="entry name" value="Flavoprotein-like_sf"/>
</dbReference>
<dbReference type="GO" id="GO:0005829">
    <property type="term" value="C:cytosol"/>
    <property type="evidence" value="ECO:0007669"/>
    <property type="project" value="TreeGrafter"/>
</dbReference>
<keyword evidence="5" id="KW-1185">Reference proteome</keyword>
<keyword evidence="2" id="KW-0560">Oxidoreductase</keyword>
<proteinExistence type="inferred from homology"/>
<dbReference type="Pfam" id="PF02525">
    <property type="entry name" value="Flavodoxin_2"/>
    <property type="match status" value="1"/>
</dbReference>
<dbReference type="InterPro" id="IPR003680">
    <property type="entry name" value="Flavodoxin_fold"/>
</dbReference>
<comment type="caution">
    <text evidence="4">The sequence shown here is derived from an EMBL/GenBank/DDBJ whole genome shotgun (WGS) entry which is preliminary data.</text>
</comment>
<dbReference type="PANTHER" id="PTHR10204:SF34">
    <property type="entry name" value="NAD(P)H DEHYDROGENASE [QUINONE] 1 ISOFORM 1"/>
    <property type="match status" value="1"/>
</dbReference>
<comment type="similarity">
    <text evidence="1">Belongs to the NAD(P)H dehydrogenase (quinone) family.</text>
</comment>
<dbReference type="OrthoDB" id="9798454at2"/>
<dbReference type="SUPFAM" id="SSF52218">
    <property type="entry name" value="Flavoproteins"/>
    <property type="match status" value="1"/>
</dbReference>
<name>A0A544TEU6_9BACI</name>
<dbReference type="Gene3D" id="3.40.50.360">
    <property type="match status" value="1"/>
</dbReference>
<dbReference type="InterPro" id="IPR051545">
    <property type="entry name" value="NAD(P)H_dehydrogenase_qn"/>
</dbReference>
<dbReference type="Proteomes" id="UP000317316">
    <property type="component" value="Unassembled WGS sequence"/>
</dbReference>
<feature type="domain" description="Flavodoxin-like fold" evidence="3">
    <location>
        <begin position="1"/>
        <end position="177"/>
    </location>
</feature>
<protein>
    <submittedName>
        <fullName evidence="4">Flavodoxin family protein</fullName>
    </submittedName>
</protein>
<evidence type="ECO:0000259" key="3">
    <source>
        <dbReference type="Pfam" id="PF02525"/>
    </source>
</evidence>
<dbReference type="PANTHER" id="PTHR10204">
    <property type="entry name" value="NAD P H OXIDOREDUCTASE-RELATED"/>
    <property type="match status" value="1"/>
</dbReference>